<feature type="transmembrane region" description="Helical" evidence="6">
    <location>
        <begin position="358"/>
        <end position="376"/>
    </location>
</feature>
<dbReference type="CDD" id="cd13124">
    <property type="entry name" value="MATE_SpoVB_like"/>
    <property type="match status" value="1"/>
</dbReference>
<feature type="transmembrane region" description="Helical" evidence="6">
    <location>
        <begin position="449"/>
        <end position="474"/>
    </location>
</feature>
<dbReference type="InterPro" id="IPR024923">
    <property type="entry name" value="PG_synth_SpoVB"/>
</dbReference>
<feature type="transmembrane region" description="Helical" evidence="6">
    <location>
        <begin position="86"/>
        <end position="108"/>
    </location>
</feature>
<evidence type="ECO:0000256" key="6">
    <source>
        <dbReference type="SAM" id="Phobius"/>
    </source>
</evidence>
<comment type="subcellular location">
    <subcellularLocation>
        <location evidence="1">Cell membrane</location>
        <topology evidence="1">Multi-pass membrane protein</topology>
    </subcellularLocation>
</comment>
<evidence type="ECO:0000313" key="7">
    <source>
        <dbReference type="EMBL" id="UOQ83857.1"/>
    </source>
</evidence>
<evidence type="ECO:0000256" key="4">
    <source>
        <dbReference type="ARBA" id="ARBA00022989"/>
    </source>
</evidence>
<dbReference type="PANTHER" id="PTHR30250:SF29">
    <property type="entry name" value="POLYSACCHARIDE BIOSYNTHESIS PROTEIN C-TERMINAL DOMAIN-CONTAINING PROTEIN"/>
    <property type="match status" value="1"/>
</dbReference>
<proteinExistence type="predicted"/>
<feature type="transmembrane region" description="Helical" evidence="6">
    <location>
        <begin position="120"/>
        <end position="140"/>
    </location>
</feature>
<accession>A0ABY4GK70</accession>
<keyword evidence="4 6" id="KW-1133">Transmembrane helix</keyword>
<reference evidence="7 8" key="1">
    <citation type="submission" date="2022-04" db="EMBL/GenBank/DDBJ databases">
        <title>Gracilibacillus sp. isolated from saltern.</title>
        <authorList>
            <person name="Won M."/>
            <person name="Lee C.-M."/>
            <person name="Woen H.-Y."/>
            <person name="Kwon S.-W."/>
        </authorList>
    </citation>
    <scope>NUCLEOTIDE SEQUENCE [LARGE SCALE GENOMIC DNA]</scope>
    <source>
        <strain evidence="7 8">SSPM10-3</strain>
    </source>
</reference>
<protein>
    <submittedName>
        <fullName evidence="7">Polysaccharide biosynthesis protein</fullName>
    </submittedName>
</protein>
<evidence type="ECO:0000256" key="2">
    <source>
        <dbReference type="ARBA" id="ARBA00022475"/>
    </source>
</evidence>
<feature type="transmembrane region" description="Helical" evidence="6">
    <location>
        <begin position="413"/>
        <end position="437"/>
    </location>
</feature>
<feature type="transmembrane region" description="Helical" evidence="6">
    <location>
        <begin position="480"/>
        <end position="502"/>
    </location>
</feature>
<organism evidence="7 8">
    <name type="scientific">Gracilibacillus salinarum</name>
    <dbReference type="NCBI Taxonomy" id="2932255"/>
    <lineage>
        <taxon>Bacteria</taxon>
        <taxon>Bacillati</taxon>
        <taxon>Bacillota</taxon>
        <taxon>Bacilli</taxon>
        <taxon>Bacillales</taxon>
        <taxon>Bacillaceae</taxon>
        <taxon>Gracilibacillus</taxon>
    </lineage>
</organism>
<keyword evidence="3 6" id="KW-0812">Transmembrane</keyword>
<keyword evidence="2" id="KW-1003">Cell membrane</keyword>
<feature type="transmembrane region" description="Helical" evidence="6">
    <location>
        <begin position="12"/>
        <end position="32"/>
    </location>
</feature>
<feature type="transmembrane region" description="Helical" evidence="6">
    <location>
        <begin position="327"/>
        <end position="346"/>
    </location>
</feature>
<feature type="transmembrane region" description="Helical" evidence="6">
    <location>
        <begin position="219"/>
        <end position="243"/>
    </location>
</feature>
<evidence type="ECO:0000313" key="8">
    <source>
        <dbReference type="Proteomes" id="UP000831537"/>
    </source>
</evidence>
<dbReference type="InterPro" id="IPR002797">
    <property type="entry name" value="Polysacc_synth"/>
</dbReference>
<dbReference type="Pfam" id="PF01943">
    <property type="entry name" value="Polysacc_synt"/>
    <property type="match status" value="1"/>
</dbReference>
<dbReference type="RefSeq" id="WP_244741096.1">
    <property type="nucleotide sequence ID" value="NZ_CP095071.1"/>
</dbReference>
<dbReference type="EMBL" id="CP095071">
    <property type="protein sequence ID" value="UOQ83857.1"/>
    <property type="molecule type" value="Genomic_DNA"/>
</dbReference>
<gene>
    <name evidence="7" type="ORF">MUN87_14000</name>
</gene>
<evidence type="ECO:0000256" key="1">
    <source>
        <dbReference type="ARBA" id="ARBA00004651"/>
    </source>
</evidence>
<dbReference type="InterPro" id="IPR050833">
    <property type="entry name" value="Poly_Biosynth_Transport"/>
</dbReference>
<feature type="transmembrane region" description="Helical" evidence="6">
    <location>
        <begin position="286"/>
        <end position="306"/>
    </location>
</feature>
<evidence type="ECO:0000256" key="3">
    <source>
        <dbReference type="ARBA" id="ARBA00022692"/>
    </source>
</evidence>
<feature type="transmembrane region" description="Helical" evidence="6">
    <location>
        <begin position="185"/>
        <end position="207"/>
    </location>
</feature>
<keyword evidence="8" id="KW-1185">Reference proteome</keyword>
<sequence length="529" mass="59334">MKNENRSNKQLYKGAFALVTAGLVSKVISAFYRIPLQNLTGDIGFYIYQQIYPILGIAFMLALYGFPSAISGYLAERGRYKDKQVYPAFFLAMLLFSVLLFLLLYLFSPLLAEWMGDKELAASIRHTAWVFLFVPFVALWRGIAQSEQMMESIAYSQMIEQLIRAFVIICAAILIYNRSMDVYDISFGAMIASVLALSASSLFMYVYRKQKKKKIKSNISFVPDVSLITLMGKIIGAGIVISLNHMLLLLLQLADAFTIVQGLMDYGQTLTASTATKGIFDRGQPLLQLVTVVGSSFAMALVPQVSRTSWQLHKDETIDKVRMTLKYCVLLSVGATIGLIVLFPEINQLLFQNQAGTASLRLLSLSLLFTCLIITVASTLQSFGYMKWTAIILFVGLWIKVLLNHLFIPQIGITGGAVATVVTVFLIFICNFSFLKYLLKGERLLVLPWLKLIAAGGLMAIIILAVKQLITLFTTLEERFSLLCFVLFSVIAGLFVYLFLIVKWKFITNQELAVLPIPERWKKGMERKQ</sequence>
<name>A0ABY4GK70_9BACI</name>
<feature type="transmembrane region" description="Helical" evidence="6">
    <location>
        <begin position="388"/>
        <end position="407"/>
    </location>
</feature>
<dbReference type="Proteomes" id="UP000831537">
    <property type="component" value="Chromosome"/>
</dbReference>
<evidence type="ECO:0000256" key="5">
    <source>
        <dbReference type="ARBA" id="ARBA00023136"/>
    </source>
</evidence>
<feature type="transmembrane region" description="Helical" evidence="6">
    <location>
        <begin position="161"/>
        <end position="179"/>
    </location>
</feature>
<feature type="transmembrane region" description="Helical" evidence="6">
    <location>
        <begin position="52"/>
        <end position="74"/>
    </location>
</feature>
<dbReference type="PANTHER" id="PTHR30250">
    <property type="entry name" value="PST FAMILY PREDICTED COLANIC ACID TRANSPORTER"/>
    <property type="match status" value="1"/>
</dbReference>
<keyword evidence="5 6" id="KW-0472">Membrane</keyword>